<evidence type="ECO:0000313" key="3">
    <source>
        <dbReference type="Proteomes" id="UP000759443"/>
    </source>
</evidence>
<feature type="signal peptide" evidence="1">
    <location>
        <begin position="1"/>
        <end position="22"/>
    </location>
</feature>
<evidence type="ECO:0000313" key="2">
    <source>
        <dbReference type="EMBL" id="MBP1852406.1"/>
    </source>
</evidence>
<evidence type="ECO:0000256" key="1">
    <source>
        <dbReference type="SAM" id="SignalP"/>
    </source>
</evidence>
<protein>
    <submittedName>
        <fullName evidence="2">Uncharacterized protein</fullName>
    </submittedName>
</protein>
<organism evidence="2 3">
    <name type="scientific">Rhizobium halophytocola</name>
    <dbReference type="NCBI Taxonomy" id="735519"/>
    <lineage>
        <taxon>Bacteria</taxon>
        <taxon>Pseudomonadati</taxon>
        <taxon>Pseudomonadota</taxon>
        <taxon>Alphaproteobacteria</taxon>
        <taxon>Hyphomicrobiales</taxon>
        <taxon>Rhizobiaceae</taxon>
        <taxon>Rhizobium/Agrobacterium group</taxon>
        <taxon>Rhizobium</taxon>
    </lineage>
</organism>
<proteinExistence type="predicted"/>
<gene>
    <name evidence="2" type="ORF">J2Z17_003863</name>
</gene>
<dbReference type="Proteomes" id="UP000759443">
    <property type="component" value="Unassembled WGS sequence"/>
</dbReference>
<accession>A0ABS4E386</accession>
<keyword evidence="3" id="KW-1185">Reference proteome</keyword>
<name>A0ABS4E386_9HYPH</name>
<dbReference type="RefSeq" id="WP_209947245.1">
    <property type="nucleotide sequence ID" value="NZ_JAGGJU010000011.1"/>
</dbReference>
<dbReference type="EMBL" id="JAGGJU010000011">
    <property type="protein sequence ID" value="MBP1852406.1"/>
    <property type="molecule type" value="Genomic_DNA"/>
</dbReference>
<reference evidence="2 3" key="1">
    <citation type="submission" date="2021-03" db="EMBL/GenBank/DDBJ databases">
        <title>Genomic Encyclopedia of Type Strains, Phase IV (KMG-IV): sequencing the most valuable type-strain genomes for metagenomic binning, comparative biology and taxonomic classification.</title>
        <authorList>
            <person name="Goeker M."/>
        </authorList>
    </citation>
    <scope>NUCLEOTIDE SEQUENCE [LARGE SCALE GENOMIC DNA]</scope>
    <source>
        <strain evidence="2 3">DSM 21600</strain>
    </source>
</reference>
<comment type="caution">
    <text evidence="2">The sequence shown here is derived from an EMBL/GenBank/DDBJ whole genome shotgun (WGS) entry which is preliminary data.</text>
</comment>
<sequence length="168" mass="17507">MIAKTFLLLTAGACLAAGAAHAAAATKSAEVPDIELLAGKCLSVQVSGEDMTSACTGVLGITEYVDGRQGFYFMMASKHVLTLSGLPKNKNQKRAKGFAIDRMIFNTGSETAAPKVISATGHCAYRAFGKKSVTVRCSGKLPDSSDFVAAFLTDSSEEKDKAADDSAD</sequence>
<keyword evidence="1" id="KW-0732">Signal</keyword>
<feature type="chain" id="PRO_5045284599" evidence="1">
    <location>
        <begin position="23"/>
        <end position="168"/>
    </location>
</feature>